<dbReference type="Gene3D" id="3.30.9.60">
    <property type="match status" value="1"/>
</dbReference>
<dbReference type="SUPFAM" id="SSF54373">
    <property type="entry name" value="FAD-linked reductases, C-terminal domain"/>
    <property type="match status" value="1"/>
</dbReference>
<dbReference type="PANTHER" id="PTHR47469:SF2">
    <property type="entry name" value="OS06G0597600 PROTEIN"/>
    <property type="match status" value="1"/>
</dbReference>
<dbReference type="EMBL" id="JASNWA010000010">
    <property type="protein sequence ID" value="KAK3168345.1"/>
    <property type="molecule type" value="Genomic_DNA"/>
</dbReference>
<name>A0AAD9YZA3_9LECA</name>
<dbReference type="Pfam" id="PF22607">
    <property type="entry name" value="FAD_binding-like"/>
    <property type="match status" value="1"/>
</dbReference>
<dbReference type="AlphaFoldDB" id="A0AAD9YZA3"/>
<evidence type="ECO:0000259" key="2">
    <source>
        <dbReference type="Pfam" id="PF22607"/>
    </source>
</evidence>
<comment type="caution">
    <text evidence="3">The sequence shown here is derived from an EMBL/GenBank/DDBJ whole genome shotgun (WGS) entry which is preliminary data.</text>
</comment>
<organism evidence="3 4">
    <name type="scientific">Lepraria neglecta</name>
    <dbReference type="NCBI Taxonomy" id="209136"/>
    <lineage>
        <taxon>Eukaryota</taxon>
        <taxon>Fungi</taxon>
        <taxon>Dikarya</taxon>
        <taxon>Ascomycota</taxon>
        <taxon>Pezizomycotina</taxon>
        <taxon>Lecanoromycetes</taxon>
        <taxon>OSLEUM clade</taxon>
        <taxon>Lecanoromycetidae</taxon>
        <taxon>Lecanorales</taxon>
        <taxon>Lecanorineae</taxon>
        <taxon>Stereocaulaceae</taxon>
        <taxon>Lepraria</taxon>
    </lineage>
</organism>
<dbReference type="Proteomes" id="UP001276659">
    <property type="component" value="Unassembled WGS sequence"/>
</dbReference>
<dbReference type="PANTHER" id="PTHR47469">
    <property type="entry name" value="MONOOXYGENASE-LIKE"/>
    <property type="match status" value="1"/>
</dbReference>
<dbReference type="InterPro" id="IPR036188">
    <property type="entry name" value="FAD/NAD-bd_sf"/>
</dbReference>
<keyword evidence="4" id="KW-1185">Reference proteome</keyword>
<dbReference type="SUPFAM" id="SSF51905">
    <property type="entry name" value="FAD/NAD(P)-binding domain"/>
    <property type="match status" value="1"/>
</dbReference>
<accession>A0AAD9YZA3</accession>
<sequence>MNAAIASRLGAVPLVVPLVAEANSCLTSQVGGSLGGLFAAVVLKRLGHNVRIFERNPTPLLHNQGARVVVGGDTQAFFNRFDATKRPIAVTSNLRQYLDKEGRQVHEEGMAQKMTSWDLLYYLLRANFDGVKSDYCKVPESIEGERPRRWPADRSYEAWRGTVPESEATAAAQKAFVETFTFFHAPGTQILSYVIPGENGSLEPGKRLINWVWYCNYPEDSNEFKEFLIDSDGKHHHITLPIGKMRKEILEGQREYARKILPPQFADIVCDTKQPFIQAITDVISSQNSFFDGKLLLIGDVLAGFRPHTAASTSQAAFDAPKLYEMMGGKISLKQWEEETMEYARQMQKKGVSMGQRSQFGDHPLAQMQDMARS</sequence>
<feature type="region of interest" description="Disordered" evidence="1">
    <location>
        <begin position="352"/>
        <end position="374"/>
    </location>
</feature>
<gene>
    <name evidence="3" type="ORF">OEA41_004792</name>
</gene>
<proteinExistence type="predicted"/>
<reference evidence="3" key="1">
    <citation type="submission" date="2022-11" db="EMBL/GenBank/DDBJ databases">
        <title>Chromosomal genome sequence assembly and mating type (MAT) locus characterization of the leprose asexual lichenized fungus Lepraria neglecta (Nyl.) Erichsen.</title>
        <authorList>
            <person name="Allen J.L."/>
            <person name="Pfeffer B."/>
        </authorList>
    </citation>
    <scope>NUCLEOTIDE SEQUENCE</scope>
    <source>
        <strain evidence="3">Allen 5258</strain>
    </source>
</reference>
<evidence type="ECO:0000256" key="1">
    <source>
        <dbReference type="SAM" id="MobiDB-lite"/>
    </source>
</evidence>
<dbReference type="Gene3D" id="3.50.50.60">
    <property type="entry name" value="FAD/NAD(P)-binding domain"/>
    <property type="match status" value="1"/>
</dbReference>
<dbReference type="InterPro" id="IPR053212">
    <property type="entry name" value="DHP_3-monooxygenase"/>
</dbReference>
<evidence type="ECO:0000313" key="4">
    <source>
        <dbReference type="Proteomes" id="UP001276659"/>
    </source>
</evidence>
<feature type="domain" description="2,6-dihydroxypyridine 3-monooxygenase substrate binding" evidence="2">
    <location>
        <begin position="156"/>
        <end position="282"/>
    </location>
</feature>
<evidence type="ECO:0000313" key="3">
    <source>
        <dbReference type="EMBL" id="KAK3168345.1"/>
    </source>
</evidence>
<protein>
    <recommendedName>
        <fullName evidence="2">2,6-dihydroxypyridine 3-monooxygenase substrate binding domain-containing protein</fullName>
    </recommendedName>
</protein>
<dbReference type="InterPro" id="IPR054707">
    <property type="entry name" value="DhpH_subs-bd"/>
</dbReference>